<reference evidence="3" key="1">
    <citation type="submission" date="2012-09" db="EMBL/GenBank/DDBJ databases">
        <title>Genome sequencing and comparative transcriptomics of race 1 and race 4 of banana pathogen: Fusarium oxysporum f. sp. cubense.</title>
        <authorList>
            <person name="Fang X."/>
            <person name="Huang J."/>
        </authorList>
    </citation>
    <scope>NUCLEOTIDE SEQUENCE [LARGE SCALE GENOMIC DNA]</scope>
    <source>
        <strain evidence="3">race 1</strain>
    </source>
</reference>
<name>N4U9R5_FUSC1</name>
<feature type="region of interest" description="Disordered" evidence="1">
    <location>
        <begin position="131"/>
        <end position="150"/>
    </location>
</feature>
<dbReference type="VEuPathDB" id="FungiDB:FOC1_h10017211"/>
<feature type="region of interest" description="Disordered" evidence="1">
    <location>
        <begin position="70"/>
        <end position="99"/>
    </location>
</feature>
<dbReference type="Proteomes" id="UP000016928">
    <property type="component" value="Unassembled WGS sequence"/>
</dbReference>
<feature type="compositionally biased region" description="Low complexity" evidence="1">
    <location>
        <begin position="73"/>
        <end position="99"/>
    </location>
</feature>
<dbReference type="EMBL" id="KB730278">
    <property type="protein sequence ID" value="ENH68147.1"/>
    <property type="molecule type" value="Genomic_DNA"/>
</dbReference>
<organism evidence="2 3">
    <name type="scientific">Fusarium oxysporum f. sp. cubense (strain race 1)</name>
    <name type="common">Panama disease fungus</name>
    <dbReference type="NCBI Taxonomy" id="1229664"/>
    <lineage>
        <taxon>Eukaryota</taxon>
        <taxon>Fungi</taxon>
        <taxon>Dikarya</taxon>
        <taxon>Ascomycota</taxon>
        <taxon>Pezizomycotina</taxon>
        <taxon>Sordariomycetes</taxon>
        <taxon>Hypocreomycetidae</taxon>
        <taxon>Hypocreales</taxon>
        <taxon>Nectriaceae</taxon>
        <taxon>Fusarium</taxon>
        <taxon>Fusarium oxysporum species complex</taxon>
    </lineage>
</organism>
<dbReference type="HOGENOM" id="CLU_1320916_0_0_1"/>
<sequence>MLVVSVYEPWAVVTVGDSREDESLADVDPNVASDVDSDDNDDKGSGNVDDDNVVDNEIAASEVIVDADKSDVDSVVDSTAVSDVVPDGASGNDDNDVDGGNLVGDEVSACEVTADVVVNDGNSSVPADVVSDVSSDDDDNDIVSRGPDDIDAEGVVYSDDAVDSEVDPIGIEVSDDVEVDTDDSTLEAKLVLGVDLVPVNDSIRSHSL</sequence>
<reference evidence="3" key="2">
    <citation type="journal article" date="2014" name="PLoS ONE">
        <title>Genome and Transcriptome Analysis of the Fungal Pathogen Fusarium oxysporum f. sp. cubense Causing Banana Vascular Wilt Disease.</title>
        <authorList>
            <person name="Guo L."/>
            <person name="Han L."/>
            <person name="Yang L."/>
            <person name="Zeng H."/>
            <person name="Fan D."/>
            <person name="Zhu Y."/>
            <person name="Feng Y."/>
            <person name="Wang G."/>
            <person name="Peng C."/>
            <person name="Jiang X."/>
            <person name="Zhou D."/>
            <person name="Ni P."/>
            <person name="Liang C."/>
            <person name="Liu L."/>
            <person name="Wang J."/>
            <person name="Mao C."/>
            <person name="Fang X."/>
            <person name="Peng M."/>
            <person name="Huang J."/>
        </authorList>
    </citation>
    <scope>NUCLEOTIDE SEQUENCE [LARGE SCALE GENOMIC DNA]</scope>
    <source>
        <strain evidence="3">race 1</strain>
    </source>
</reference>
<accession>N4U9R5</accession>
<evidence type="ECO:0000256" key="1">
    <source>
        <dbReference type="SAM" id="MobiDB-lite"/>
    </source>
</evidence>
<evidence type="ECO:0000313" key="3">
    <source>
        <dbReference type="Proteomes" id="UP000016928"/>
    </source>
</evidence>
<evidence type="ECO:0000313" key="2">
    <source>
        <dbReference type="EMBL" id="ENH68147.1"/>
    </source>
</evidence>
<feature type="region of interest" description="Disordered" evidence="1">
    <location>
        <begin position="19"/>
        <end position="53"/>
    </location>
</feature>
<protein>
    <submittedName>
        <fullName evidence="2">Uncharacterized protein</fullName>
    </submittedName>
</protein>
<proteinExistence type="predicted"/>
<gene>
    <name evidence="2" type="ORF">FOC1_h10017211</name>
</gene>
<dbReference type="AlphaFoldDB" id="N4U9R5"/>
<feature type="non-terminal residue" evidence="2">
    <location>
        <position position="208"/>
    </location>
</feature>